<organism evidence="1">
    <name type="scientific">Anguilla anguilla</name>
    <name type="common">European freshwater eel</name>
    <name type="synonym">Muraena anguilla</name>
    <dbReference type="NCBI Taxonomy" id="7936"/>
    <lineage>
        <taxon>Eukaryota</taxon>
        <taxon>Metazoa</taxon>
        <taxon>Chordata</taxon>
        <taxon>Craniata</taxon>
        <taxon>Vertebrata</taxon>
        <taxon>Euteleostomi</taxon>
        <taxon>Actinopterygii</taxon>
        <taxon>Neopterygii</taxon>
        <taxon>Teleostei</taxon>
        <taxon>Anguilliformes</taxon>
        <taxon>Anguillidae</taxon>
        <taxon>Anguilla</taxon>
    </lineage>
</organism>
<dbReference type="EMBL" id="GBXM01047443">
    <property type="protein sequence ID" value="JAH61134.1"/>
    <property type="molecule type" value="Transcribed_RNA"/>
</dbReference>
<sequence>METLWLWNSCTGVTTTELDTSPSTVSACLMEAYFQKQAIRDFCRSC</sequence>
<reference evidence="1" key="2">
    <citation type="journal article" date="2015" name="Fish Shellfish Immunol.">
        <title>Early steps in the European eel (Anguilla anguilla)-Vibrio vulnificus interaction in the gills: Role of the RtxA13 toxin.</title>
        <authorList>
            <person name="Callol A."/>
            <person name="Pajuelo D."/>
            <person name="Ebbesson L."/>
            <person name="Teles M."/>
            <person name="MacKenzie S."/>
            <person name="Amaro C."/>
        </authorList>
    </citation>
    <scope>NUCLEOTIDE SEQUENCE</scope>
</reference>
<evidence type="ECO:0000313" key="1">
    <source>
        <dbReference type="EMBL" id="JAH61134.1"/>
    </source>
</evidence>
<accession>A0A0E9U5D8</accession>
<proteinExistence type="predicted"/>
<reference evidence="1" key="1">
    <citation type="submission" date="2014-11" db="EMBL/GenBank/DDBJ databases">
        <authorList>
            <person name="Amaro Gonzalez C."/>
        </authorList>
    </citation>
    <scope>NUCLEOTIDE SEQUENCE</scope>
</reference>
<protein>
    <submittedName>
        <fullName evidence="1">Uncharacterized protein</fullName>
    </submittedName>
</protein>
<name>A0A0E9U5D8_ANGAN</name>
<dbReference type="AlphaFoldDB" id="A0A0E9U5D8"/>